<keyword evidence="2" id="KW-1185">Reference proteome</keyword>
<dbReference type="Proteomes" id="UP000319342">
    <property type="component" value="Chromosome"/>
</dbReference>
<sequence>MNHVRSIIGTHASRTTRLFATRLRSGALRTTVAASALAAVVVLPLMAQDEEAEAPVIRADTAQLKERDQKDLAKHIAEYYEARAASEGVLEAREELEDRIAAIAKREKIDDLLSLASDWEAALRLSKDFKSSPSGKGRLKEEMLDGVYGDEITYYVHGPKNYKNTEPVPVLIIVPDAQQKIEDDLRNDWIEEGIGIEDEYVIVCPKMPGATDNWTQMGSKGRPGGVDRILQVFKRIKSDWNVDGERVFLCGVEDGVPAALRIAALYPDRFAGVIGISGDPEALSIDNFANVPLFLVSGSTNATQMGRDAEARGWDHIETPATASSAEILAWMQSKTRRAHPTEIYYRPLETFGRDAYWLRVEGASERSTDPENPVDPWVHAVADRSTNTVTIEGADVRGVVLFYSDRVLDLDRPVTVKIGGVTHQHVVDRSLEFMLERARNTGDAGRAYFGQRPFDFPEVATTATDEGAGE</sequence>
<protein>
    <recommendedName>
        <fullName evidence="3">Alpha/beta hydrolase family protein</fullName>
    </recommendedName>
</protein>
<dbReference type="InterPro" id="IPR029058">
    <property type="entry name" value="AB_hydrolase_fold"/>
</dbReference>
<organism evidence="1 2">
    <name type="scientific">Rohdeia mirabilis</name>
    <dbReference type="NCBI Taxonomy" id="2528008"/>
    <lineage>
        <taxon>Bacteria</taxon>
        <taxon>Pseudomonadati</taxon>
        <taxon>Planctomycetota</taxon>
        <taxon>Planctomycetia</taxon>
        <taxon>Planctomycetia incertae sedis</taxon>
        <taxon>Rohdeia</taxon>
    </lineage>
</organism>
<dbReference type="OrthoDB" id="1955879at2"/>
<evidence type="ECO:0008006" key="3">
    <source>
        <dbReference type="Google" id="ProtNLM"/>
    </source>
</evidence>
<dbReference type="AlphaFoldDB" id="A0A518D0I1"/>
<gene>
    <name evidence="1" type="ORF">Pla163_21010</name>
</gene>
<proteinExistence type="predicted"/>
<accession>A0A518D0I1</accession>
<dbReference type="RefSeq" id="WP_145187487.1">
    <property type="nucleotide sequence ID" value="NZ_CP036290.1"/>
</dbReference>
<name>A0A518D0I1_9BACT</name>
<dbReference type="SUPFAM" id="SSF53474">
    <property type="entry name" value="alpha/beta-Hydrolases"/>
    <property type="match status" value="1"/>
</dbReference>
<evidence type="ECO:0000313" key="1">
    <source>
        <dbReference type="EMBL" id="QDU84981.1"/>
    </source>
</evidence>
<dbReference type="EMBL" id="CP036290">
    <property type="protein sequence ID" value="QDU84981.1"/>
    <property type="molecule type" value="Genomic_DNA"/>
</dbReference>
<reference evidence="1 2" key="1">
    <citation type="submission" date="2019-02" db="EMBL/GenBank/DDBJ databases">
        <title>Deep-cultivation of Planctomycetes and their phenomic and genomic characterization uncovers novel biology.</title>
        <authorList>
            <person name="Wiegand S."/>
            <person name="Jogler M."/>
            <person name="Boedeker C."/>
            <person name="Pinto D."/>
            <person name="Vollmers J."/>
            <person name="Rivas-Marin E."/>
            <person name="Kohn T."/>
            <person name="Peeters S.H."/>
            <person name="Heuer A."/>
            <person name="Rast P."/>
            <person name="Oberbeckmann S."/>
            <person name="Bunk B."/>
            <person name="Jeske O."/>
            <person name="Meyerdierks A."/>
            <person name="Storesund J.E."/>
            <person name="Kallscheuer N."/>
            <person name="Luecker S."/>
            <person name="Lage O.M."/>
            <person name="Pohl T."/>
            <person name="Merkel B.J."/>
            <person name="Hornburger P."/>
            <person name="Mueller R.-W."/>
            <person name="Bruemmer F."/>
            <person name="Labrenz M."/>
            <person name="Spormann A.M."/>
            <person name="Op den Camp H."/>
            <person name="Overmann J."/>
            <person name="Amann R."/>
            <person name="Jetten M.S.M."/>
            <person name="Mascher T."/>
            <person name="Medema M.H."/>
            <person name="Devos D.P."/>
            <person name="Kaster A.-K."/>
            <person name="Ovreas L."/>
            <person name="Rohde M."/>
            <person name="Galperin M.Y."/>
            <person name="Jogler C."/>
        </authorList>
    </citation>
    <scope>NUCLEOTIDE SEQUENCE [LARGE SCALE GENOMIC DNA]</scope>
    <source>
        <strain evidence="1 2">Pla163</strain>
    </source>
</reference>
<evidence type="ECO:0000313" key="2">
    <source>
        <dbReference type="Proteomes" id="UP000319342"/>
    </source>
</evidence>
<dbReference type="Gene3D" id="3.40.50.1820">
    <property type="entry name" value="alpha/beta hydrolase"/>
    <property type="match status" value="1"/>
</dbReference>